<proteinExistence type="predicted"/>
<keyword evidence="2" id="KW-1185">Reference proteome</keyword>
<evidence type="ECO:0000313" key="1">
    <source>
        <dbReference type="EMBL" id="PHV71538.1"/>
    </source>
</evidence>
<name>A0AC61DER6_9FIRM</name>
<protein>
    <submittedName>
        <fullName evidence="1">Uncharacterized protein</fullName>
    </submittedName>
</protein>
<dbReference type="Proteomes" id="UP000224460">
    <property type="component" value="Unassembled WGS sequence"/>
</dbReference>
<evidence type="ECO:0000313" key="2">
    <source>
        <dbReference type="Proteomes" id="UP000224460"/>
    </source>
</evidence>
<reference evidence="1" key="1">
    <citation type="submission" date="2017-10" db="EMBL/GenBank/DDBJ databases">
        <title>Genome sequence of cellulolytic Lachnospiraceae bacterium XHS1971 isolated from hotspring sediment.</title>
        <authorList>
            <person name="Vasudevan G."/>
            <person name="Joshi A.J."/>
            <person name="Hivarkar S."/>
            <person name="Lanjekar V.B."/>
            <person name="Dhakephalkar P.K."/>
            <person name="Dagar S."/>
        </authorList>
    </citation>
    <scope>NUCLEOTIDE SEQUENCE</scope>
    <source>
        <strain evidence="1">XHS1971</strain>
    </source>
</reference>
<organism evidence="1 2">
    <name type="scientific">Sporanaerobium hydrogeniformans</name>
    <dbReference type="NCBI Taxonomy" id="3072179"/>
    <lineage>
        <taxon>Bacteria</taxon>
        <taxon>Bacillati</taxon>
        <taxon>Bacillota</taxon>
        <taxon>Clostridia</taxon>
        <taxon>Lachnospirales</taxon>
        <taxon>Lachnospiraceae</taxon>
        <taxon>Sporanaerobium</taxon>
    </lineage>
</organism>
<gene>
    <name evidence="1" type="ORF">CS063_05380</name>
</gene>
<dbReference type="EMBL" id="PEDL01000003">
    <property type="protein sequence ID" value="PHV71538.1"/>
    <property type="molecule type" value="Genomic_DNA"/>
</dbReference>
<accession>A0AC61DER6</accession>
<sequence length="225" mass="25663">MQDLPAAIRPYERCEQLGITALTDYELLAILLRSGTKGCNVEELACKLLNEKAPYGSLLSLFQWCEEELRTIKGMGKVKVIQILALLEICKRLARQRYEPTEKFTCPRQVSEYFMEEVRHSREELFIVVLLDAKSKMLTYEKISQGSLTASIVHPREVYKVAIQKSAYSIIAVHNHPSGDPSPSKEDLYITKRLKETGEVIGIPLLDHIIIGDRCYISLKEESYL</sequence>
<comment type="caution">
    <text evidence="1">The sequence shown here is derived from an EMBL/GenBank/DDBJ whole genome shotgun (WGS) entry which is preliminary data.</text>
</comment>